<accession>A0A1V8M335</accession>
<feature type="transmembrane region" description="Helical" evidence="1">
    <location>
        <begin position="254"/>
        <end position="274"/>
    </location>
</feature>
<evidence type="ECO:0000313" key="3">
    <source>
        <dbReference type="Proteomes" id="UP000191980"/>
    </source>
</evidence>
<comment type="caution">
    <text evidence="2">The sequence shown here is derived from an EMBL/GenBank/DDBJ whole genome shotgun (WGS) entry which is preliminary data.</text>
</comment>
<evidence type="ECO:0008006" key="4">
    <source>
        <dbReference type="Google" id="ProtNLM"/>
    </source>
</evidence>
<dbReference type="RefSeq" id="WP_198942669.1">
    <property type="nucleotide sequence ID" value="NZ_LPUF01000003.1"/>
</dbReference>
<name>A0A1V8M335_9GAMM</name>
<feature type="transmembrane region" description="Helical" evidence="1">
    <location>
        <begin position="313"/>
        <end position="335"/>
    </location>
</feature>
<feature type="transmembrane region" description="Helical" evidence="1">
    <location>
        <begin position="281"/>
        <end position="301"/>
    </location>
</feature>
<feature type="transmembrane region" description="Helical" evidence="1">
    <location>
        <begin position="347"/>
        <end position="373"/>
    </location>
</feature>
<proteinExistence type="predicted"/>
<dbReference type="STRING" id="1420851.AU255_16160"/>
<feature type="transmembrane region" description="Helical" evidence="1">
    <location>
        <begin position="169"/>
        <end position="192"/>
    </location>
</feature>
<dbReference type="EMBL" id="LPUF01000003">
    <property type="protein sequence ID" value="OQK15970.1"/>
    <property type="molecule type" value="Genomic_DNA"/>
</dbReference>
<dbReference type="PANTHER" id="PTHR30188:SF3">
    <property type="entry name" value="ABC TRANSPORTER PERMEASE"/>
    <property type="match status" value="1"/>
</dbReference>
<keyword evidence="1" id="KW-1133">Transmembrane helix</keyword>
<dbReference type="GO" id="GO:0005548">
    <property type="term" value="F:phospholipid transporter activity"/>
    <property type="evidence" value="ECO:0007669"/>
    <property type="project" value="TreeGrafter"/>
</dbReference>
<evidence type="ECO:0000313" key="2">
    <source>
        <dbReference type="EMBL" id="OQK15970.1"/>
    </source>
</evidence>
<keyword evidence="3" id="KW-1185">Reference proteome</keyword>
<dbReference type="InterPro" id="IPR030802">
    <property type="entry name" value="Permease_MalE"/>
</dbReference>
<dbReference type="AlphaFoldDB" id="A0A1V8M335"/>
<gene>
    <name evidence="2" type="ORF">AU255_16160</name>
</gene>
<dbReference type="PANTHER" id="PTHR30188">
    <property type="entry name" value="ABC TRANSPORTER PERMEASE PROTEIN-RELATED"/>
    <property type="match status" value="1"/>
</dbReference>
<sequence>MDQCTFQLSSTEGKISKAHIQGDWVMGNIVPSFKSVKPQLEKQSCVQLDLKIQQLGRWDSRFVLFLFQLDAYCKEQGIVLNMADVPAAAQGLLHQASAFPVRDSGQKILHEASFLARLGQQTLAFYQQTQAMLTFVGEACLSSLRLLQGKACFRQRDLWLIMQECGPGALAIVTLISLLVGLILAFVGAMQLKIFGAQIYVANLVGLGMAREMGAMMTAIIMAGRTGAAFASQLGSMQVNEEIDALETLGISPIDFLVLPRMLALIIMLPLLCLYADLMGILGGLLVSVTLLDISVVEYLIQTKSALDLNDFFAGLIKSSVFGVLVALSGCLSGMQCGRSSSSVGDAATAAVVAGIVSIVVADATLTVVYQIIDF</sequence>
<dbReference type="Pfam" id="PF02405">
    <property type="entry name" value="MlaE"/>
    <property type="match status" value="1"/>
</dbReference>
<keyword evidence="1" id="KW-0812">Transmembrane</keyword>
<organism evidence="2 3">
    <name type="scientific">Methyloprofundus sedimenti</name>
    <dbReference type="NCBI Taxonomy" id="1420851"/>
    <lineage>
        <taxon>Bacteria</taxon>
        <taxon>Pseudomonadati</taxon>
        <taxon>Pseudomonadota</taxon>
        <taxon>Gammaproteobacteria</taxon>
        <taxon>Methylococcales</taxon>
        <taxon>Methylococcaceae</taxon>
        <taxon>Methyloprofundus</taxon>
    </lineage>
</organism>
<reference evidence="2 3" key="1">
    <citation type="submission" date="2015-12" db="EMBL/GenBank/DDBJ databases">
        <authorList>
            <person name="Shamseldin A."/>
            <person name="Moawad H."/>
            <person name="Abd El-Rahim W.M."/>
            <person name="Sadowsky M.J."/>
        </authorList>
    </citation>
    <scope>NUCLEOTIDE SEQUENCE [LARGE SCALE GENOMIC DNA]</scope>
    <source>
        <strain evidence="2 3">WF1</strain>
    </source>
</reference>
<evidence type="ECO:0000256" key="1">
    <source>
        <dbReference type="SAM" id="Phobius"/>
    </source>
</evidence>
<dbReference type="GO" id="GO:0043190">
    <property type="term" value="C:ATP-binding cassette (ABC) transporter complex"/>
    <property type="evidence" value="ECO:0007669"/>
    <property type="project" value="InterPro"/>
</dbReference>
<dbReference type="Proteomes" id="UP000191980">
    <property type="component" value="Unassembled WGS sequence"/>
</dbReference>
<protein>
    <recommendedName>
        <fullName evidence="4">Intermembrane phospholipid transport system permease protein MlaE</fullName>
    </recommendedName>
</protein>
<keyword evidence="1" id="KW-0472">Membrane</keyword>